<sequence length="529" mass="58380">MEDHVLAALEDLRYDGPFANEDVFTKEIEDSKSIKFTELVSWLSVELNKLANMEDRVNPITDVEDWNTFLLEMSAFLKETHCPIKALTDGSVNQRLMSKENRLMLLGFLCDELQAVRMIKVLKPESNALQVEMQESPTAKAMKGMLMTLGFGKPPPNITPAQLFSKTETKVRELLPKAGLDALGKPLFQGGLTEKQWFALAKLQAQMQEEYCIRRETLIKRLDVTVQSFKWGDRLKAGAPCLWRLLLPGKEDKIMQVYQPRRQLMQAEPRVSLGHVLAAREGKCNQSYLLAIEKTSGAGVRQNTKSAVNRVLIGSVPDRGGRPEDQQPPPPEMPSWQKRTEGPPGGESCRFCTLSESNLAKLTTRPSSLTTRECTGRGGGTSFSSGRVQGAGWDNNQRGGGYGQRDGRGDGGYGRGDGQRDHQGRGGGRGGYGQRDNYGGQQGGYYGQQEGYGYDRQEGHGGGYGRGGGRGGGYRGKRGGGRQDSLQLWAEVTVRDMHTCALWKKPDKHLPSRQNATTGAVPKVWKGLK</sequence>
<keyword evidence="2" id="KW-1185">Reference proteome</keyword>
<evidence type="ECO:0000313" key="1">
    <source>
        <dbReference type="EMBL" id="KAG0414206.1"/>
    </source>
</evidence>
<organism evidence="1 2">
    <name type="scientific">Ixodes persulcatus</name>
    <name type="common">Taiga tick</name>
    <dbReference type="NCBI Taxonomy" id="34615"/>
    <lineage>
        <taxon>Eukaryota</taxon>
        <taxon>Metazoa</taxon>
        <taxon>Ecdysozoa</taxon>
        <taxon>Arthropoda</taxon>
        <taxon>Chelicerata</taxon>
        <taxon>Arachnida</taxon>
        <taxon>Acari</taxon>
        <taxon>Parasitiformes</taxon>
        <taxon>Ixodida</taxon>
        <taxon>Ixodoidea</taxon>
        <taxon>Ixodidae</taxon>
        <taxon>Ixodinae</taxon>
        <taxon>Ixodes</taxon>
    </lineage>
</organism>
<name>A0AC60P479_IXOPE</name>
<gene>
    <name evidence="1" type="ORF">HPB47_008634</name>
</gene>
<proteinExistence type="predicted"/>
<feature type="non-terminal residue" evidence="1">
    <location>
        <position position="529"/>
    </location>
</feature>
<reference evidence="1 2" key="1">
    <citation type="journal article" date="2020" name="Cell">
        <title>Large-Scale Comparative Analyses of Tick Genomes Elucidate Their Genetic Diversity and Vector Capacities.</title>
        <authorList>
            <consortium name="Tick Genome and Microbiome Consortium (TIGMIC)"/>
            <person name="Jia N."/>
            <person name="Wang J."/>
            <person name="Shi W."/>
            <person name="Du L."/>
            <person name="Sun Y."/>
            <person name="Zhan W."/>
            <person name="Jiang J.F."/>
            <person name="Wang Q."/>
            <person name="Zhang B."/>
            <person name="Ji P."/>
            <person name="Bell-Sakyi L."/>
            <person name="Cui X.M."/>
            <person name="Yuan T.T."/>
            <person name="Jiang B.G."/>
            <person name="Yang W.F."/>
            <person name="Lam T.T."/>
            <person name="Chang Q.C."/>
            <person name="Ding S.J."/>
            <person name="Wang X.J."/>
            <person name="Zhu J.G."/>
            <person name="Ruan X.D."/>
            <person name="Zhao L."/>
            <person name="Wei J.T."/>
            <person name="Ye R.Z."/>
            <person name="Que T.C."/>
            <person name="Du C.H."/>
            <person name="Zhou Y.H."/>
            <person name="Cheng J.X."/>
            <person name="Dai P.F."/>
            <person name="Guo W.B."/>
            <person name="Han X.H."/>
            <person name="Huang E.J."/>
            <person name="Li L.F."/>
            <person name="Wei W."/>
            <person name="Gao Y.C."/>
            <person name="Liu J.Z."/>
            <person name="Shao H.Z."/>
            <person name="Wang X."/>
            <person name="Wang C.C."/>
            <person name="Yang T.C."/>
            <person name="Huo Q.B."/>
            <person name="Li W."/>
            <person name="Chen H.Y."/>
            <person name="Chen S.E."/>
            <person name="Zhou L.G."/>
            <person name="Ni X.B."/>
            <person name="Tian J.H."/>
            <person name="Sheng Y."/>
            <person name="Liu T."/>
            <person name="Pan Y.S."/>
            <person name="Xia L.Y."/>
            <person name="Li J."/>
            <person name="Zhao F."/>
            <person name="Cao W.C."/>
        </authorList>
    </citation>
    <scope>NUCLEOTIDE SEQUENCE [LARGE SCALE GENOMIC DNA]</scope>
    <source>
        <strain evidence="1">Iper-2018</strain>
    </source>
</reference>
<comment type="caution">
    <text evidence="1">The sequence shown here is derived from an EMBL/GenBank/DDBJ whole genome shotgun (WGS) entry which is preliminary data.</text>
</comment>
<accession>A0AC60P479</accession>
<protein>
    <submittedName>
        <fullName evidence="1">Uncharacterized protein</fullName>
    </submittedName>
</protein>
<dbReference type="EMBL" id="JABSTQ010011193">
    <property type="protein sequence ID" value="KAG0414206.1"/>
    <property type="molecule type" value="Genomic_DNA"/>
</dbReference>
<dbReference type="Proteomes" id="UP000805193">
    <property type="component" value="Unassembled WGS sequence"/>
</dbReference>
<evidence type="ECO:0000313" key="2">
    <source>
        <dbReference type="Proteomes" id="UP000805193"/>
    </source>
</evidence>